<protein>
    <recommendedName>
        <fullName evidence="4">Photosynthesis system II assembly factor Ycf48/Hcf136-like domain-containing protein</fullName>
    </recommendedName>
</protein>
<dbReference type="Gene3D" id="2.130.10.10">
    <property type="entry name" value="YVTN repeat-like/Quinoprotein amine dehydrogenase"/>
    <property type="match status" value="4"/>
</dbReference>
<gene>
    <name evidence="2" type="ORF">B4N89_37330</name>
</gene>
<evidence type="ECO:0008006" key="4">
    <source>
        <dbReference type="Google" id="ProtNLM"/>
    </source>
</evidence>
<evidence type="ECO:0000313" key="2">
    <source>
        <dbReference type="EMBL" id="OPC78472.1"/>
    </source>
</evidence>
<dbReference type="EMBL" id="MWQN01000003">
    <property type="protein sequence ID" value="OPC78472.1"/>
    <property type="molecule type" value="Genomic_DNA"/>
</dbReference>
<dbReference type="PANTHER" id="PTHR43739:SF5">
    <property type="entry name" value="EXO-ALPHA-SIALIDASE"/>
    <property type="match status" value="1"/>
</dbReference>
<dbReference type="CDD" id="cd15482">
    <property type="entry name" value="Sialidase_non-viral"/>
    <property type="match status" value="1"/>
</dbReference>
<feature type="chain" id="PRO_5038697727" description="Photosynthesis system II assembly factor Ycf48/Hcf136-like domain-containing protein" evidence="1">
    <location>
        <begin position="42"/>
        <end position="674"/>
    </location>
</feature>
<dbReference type="Proteomes" id="UP000190037">
    <property type="component" value="Unassembled WGS sequence"/>
</dbReference>
<keyword evidence="1" id="KW-0732">Signal</keyword>
<dbReference type="PANTHER" id="PTHR43739">
    <property type="entry name" value="XYLOGLUCANASE (EUROFUNG)"/>
    <property type="match status" value="1"/>
</dbReference>
<accession>A0A1T3NP02</accession>
<evidence type="ECO:0000256" key="1">
    <source>
        <dbReference type="SAM" id="SignalP"/>
    </source>
</evidence>
<dbReference type="eggNOG" id="COG4447">
    <property type="taxonomic scope" value="Bacteria"/>
</dbReference>
<evidence type="ECO:0000313" key="3">
    <source>
        <dbReference type="Proteomes" id="UP000190037"/>
    </source>
</evidence>
<dbReference type="GO" id="GO:0010411">
    <property type="term" value="P:xyloglucan metabolic process"/>
    <property type="evidence" value="ECO:0007669"/>
    <property type="project" value="TreeGrafter"/>
</dbReference>
<dbReference type="OrthoDB" id="614750at2"/>
<sequence>MFNAQRPRSSSAKVSRRRLLLIATVAFGTVFGAFGAAPAGADPADPADPPTTLATRGNEWRQVGPNGSGGKLAFTPARPERAYVQTPIGNVVFRTDDRGTTWQQSNALPVDATDAGGVAASPLRPDVVFAGGVEKEHWRGYVLRSTDAGKTFTQVLDTPGRVSGVVFDPAGARLYAMAADGVHVTTDNGNTWRLLAGSPADARNPKFTGGDLYFTAGADVWVLRRGARTPVKLPRPGSTGAGVDQFTGTGSTLVARGDLQVAQVSTDRGAHWRALRGPWGTDVVVLAAIVDGSGRLHIQVNQSTGEMQQWGSRDNGRTWRPEAGLARIDLYESTGTFPGRPGTDVISAGAGIYTTDDHQSFRRIGVPGSEVLSMTVAQGKSGPAVVAGTMTGTYQSTAPLKSRLPRGYQEWGFSGAAPHTFGNRIDGLATDPSNPSTVYRVRNTCTSEQPCFYLEKSTDAGVRWTITQTAVPGKALGIAVSPSDPKRLYVATHSPSAVYTSNDGGESLVQNGHDDLEGFTSVAVDPVHPDSAWLGGPNGLFRTTDGGVTLTKLLDGWVSAIAPNPRTPGHAIIAARDAIYVTTDDGKNLTKVAGDLTGYLGSLAFTPDGSTVFAGSHEYHTPALGVLRSTDGGRTWGSITKNLPEPSVSSLTVSADGRWLFAGTTYGSVHRLAV</sequence>
<dbReference type="InterPro" id="IPR006311">
    <property type="entry name" value="TAT_signal"/>
</dbReference>
<proteinExistence type="predicted"/>
<dbReference type="SUPFAM" id="SSF110296">
    <property type="entry name" value="Oligoxyloglucan reducing end-specific cellobiohydrolase"/>
    <property type="match status" value="3"/>
</dbReference>
<dbReference type="InterPro" id="IPR015943">
    <property type="entry name" value="WD40/YVTN_repeat-like_dom_sf"/>
</dbReference>
<keyword evidence="3" id="KW-1185">Reference proteome</keyword>
<dbReference type="PROSITE" id="PS51318">
    <property type="entry name" value="TAT"/>
    <property type="match status" value="1"/>
</dbReference>
<reference evidence="2 3" key="1">
    <citation type="submission" date="2017-03" db="EMBL/GenBank/DDBJ databases">
        <title>Draft genome sequence of Streptomyces scabrisporus NF3, endophyte isolated from Amphipterygium adstringens.</title>
        <authorList>
            <person name="Vazquez M."/>
            <person name="Ceapa C.D."/>
            <person name="Rodriguez Luna D."/>
            <person name="Sanchez Esquivel S."/>
        </authorList>
    </citation>
    <scope>NUCLEOTIDE SEQUENCE [LARGE SCALE GENOMIC DNA]</scope>
    <source>
        <strain evidence="2 3">NF3</strain>
    </source>
</reference>
<feature type="signal peptide" evidence="1">
    <location>
        <begin position="1"/>
        <end position="41"/>
    </location>
</feature>
<dbReference type="InterPro" id="IPR052025">
    <property type="entry name" value="Xyloglucanase_GH74"/>
</dbReference>
<dbReference type="AlphaFoldDB" id="A0A1T3NP02"/>
<organism evidence="2 3">
    <name type="scientific">Embleya scabrispora</name>
    <dbReference type="NCBI Taxonomy" id="159449"/>
    <lineage>
        <taxon>Bacteria</taxon>
        <taxon>Bacillati</taxon>
        <taxon>Actinomycetota</taxon>
        <taxon>Actinomycetes</taxon>
        <taxon>Kitasatosporales</taxon>
        <taxon>Streptomycetaceae</taxon>
        <taxon>Embleya</taxon>
    </lineage>
</organism>
<name>A0A1T3NP02_9ACTN</name>
<dbReference type="STRING" id="159449.B4N89_37330"/>
<comment type="caution">
    <text evidence="2">The sequence shown here is derived from an EMBL/GenBank/DDBJ whole genome shotgun (WGS) entry which is preliminary data.</text>
</comment>